<evidence type="ECO:0000313" key="1">
    <source>
        <dbReference type="EMBL" id="BCA91112.1"/>
    </source>
</evidence>
<evidence type="ECO:0000313" key="2">
    <source>
        <dbReference type="Proteomes" id="UP000503197"/>
    </source>
</evidence>
<sequence>MGLVASLGRAPCVHQLRRKYFLLIWVNQKETLCRTLRTRLGTGHWGVVAEEWLLLGERDAQRGQRVAL</sequence>
<reference evidence="1 2" key="1">
    <citation type="submission" date="2020-02" db="EMBL/GenBank/DDBJ databases">
        <title>Complete Genome Sequence of Halomonas meridiana strain BAA-801, Isolated from Deep Sea Thermal Vent.</title>
        <authorList>
            <person name="Takahashi Y."/>
            <person name="Takahashi H."/>
            <person name="Galipon J."/>
            <person name="Arakawa K."/>
        </authorList>
    </citation>
    <scope>NUCLEOTIDE SEQUENCE [LARGE SCALE GENOMIC DNA]</scope>
    <source>
        <strain evidence="1 2">Slthf1</strain>
    </source>
</reference>
<dbReference type="EMBL" id="AP022821">
    <property type="protein sequence ID" value="BCA91112.1"/>
    <property type="molecule type" value="Genomic_DNA"/>
</dbReference>
<dbReference type="Proteomes" id="UP000503197">
    <property type="component" value="Chromosome"/>
</dbReference>
<name>A0A6F8STT0_9GAMM</name>
<proteinExistence type="predicted"/>
<dbReference type="AlphaFoldDB" id="A0A6F8STT0"/>
<protein>
    <submittedName>
        <fullName evidence="1">Uncharacterized protein</fullName>
    </submittedName>
</protein>
<gene>
    <name evidence="1" type="ORF">HMSLTHF_08870</name>
</gene>
<organism evidence="1 2">
    <name type="scientific">Vreelandella aquamarina</name>
    <dbReference type="NCBI Taxonomy" id="77097"/>
    <lineage>
        <taxon>Bacteria</taxon>
        <taxon>Pseudomonadati</taxon>
        <taxon>Pseudomonadota</taxon>
        <taxon>Gammaproteobacteria</taxon>
        <taxon>Oceanospirillales</taxon>
        <taxon>Halomonadaceae</taxon>
        <taxon>Vreelandella</taxon>
    </lineage>
</organism>
<accession>A0A6F8STT0</accession>